<dbReference type="InterPro" id="IPR016197">
    <property type="entry name" value="Chromo-like_dom_sf"/>
</dbReference>
<name>A0AAW1B178_CROAD</name>
<proteinExistence type="predicted"/>
<dbReference type="Pfam" id="PF00385">
    <property type="entry name" value="Chromo"/>
    <property type="match status" value="1"/>
</dbReference>
<evidence type="ECO:0000313" key="5">
    <source>
        <dbReference type="Proteomes" id="UP001474421"/>
    </source>
</evidence>
<dbReference type="SMART" id="SM00298">
    <property type="entry name" value="CHROMO"/>
    <property type="match status" value="1"/>
</dbReference>
<dbReference type="InterPro" id="IPR056924">
    <property type="entry name" value="SH3_Tf2-1"/>
</dbReference>
<evidence type="ECO:0000259" key="3">
    <source>
        <dbReference type="PROSITE" id="PS50013"/>
    </source>
</evidence>
<dbReference type="GO" id="GO:0005634">
    <property type="term" value="C:nucleus"/>
    <property type="evidence" value="ECO:0007669"/>
    <property type="project" value="UniProtKB-SubCell"/>
</dbReference>
<dbReference type="InterPro" id="IPR000953">
    <property type="entry name" value="Chromo/chromo_shadow_dom"/>
</dbReference>
<feature type="domain" description="Chromo" evidence="3">
    <location>
        <begin position="110"/>
        <end position="168"/>
    </location>
</feature>
<protein>
    <recommendedName>
        <fullName evidence="3">Chromo domain-containing protein</fullName>
    </recommendedName>
</protein>
<comment type="caution">
    <text evidence="4">The sequence shown here is derived from an EMBL/GenBank/DDBJ whole genome shotgun (WGS) entry which is preliminary data.</text>
</comment>
<comment type="subcellular location">
    <subcellularLocation>
        <location evidence="1">Nucleus</location>
    </subcellularLocation>
</comment>
<keyword evidence="5" id="KW-1185">Reference proteome</keyword>
<dbReference type="AlphaFoldDB" id="A0AAW1B178"/>
<reference evidence="4 5" key="1">
    <citation type="journal article" date="2024" name="Proc. Natl. Acad. Sci. U.S.A.">
        <title>The genetic regulatory architecture and epigenomic basis for age-related changes in rattlesnake venom.</title>
        <authorList>
            <person name="Hogan M.P."/>
            <person name="Holding M.L."/>
            <person name="Nystrom G.S."/>
            <person name="Colston T.J."/>
            <person name="Bartlett D.A."/>
            <person name="Mason A.J."/>
            <person name="Ellsworth S.A."/>
            <person name="Rautsaw R.M."/>
            <person name="Lawrence K.C."/>
            <person name="Strickland J.L."/>
            <person name="He B."/>
            <person name="Fraser P."/>
            <person name="Margres M.J."/>
            <person name="Gilbert D.M."/>
            <person name="Gibbs H.L."/>
            <person name="Parkinson C.L."/>
            <person name="Rokyta D.R."/>
        </authorList>
    </citation>
    <scope>NUCLEOTIDE SEQUENCE [LARGE SCALE GENOMIC DNA]</scope>
    <source>
        <strain evidence="4">DRR0105</strain>
    </source>
</reference>
<organism evidence="4 5">
    <name type="scientific">Crotalus adamanteus</name>
    <name type="common">Eastern diamondback rattlesnake</name>
    <dbReference type="NCBI Taxonomy" id="8729"/>
    <lineage>
        <taxon>Eukaryota</taxon>
        <taxon>Metazoa</taxon>
        <taxon>Chordata</taxon>
        <taxon>Craniata</taxon>
        <taxon>Vertebrata</taxon>
        <taxon>Euteleostomi</taxon>
        <taxon>Lepidosauria</taxon>
        <taxon>Squamata</taxon>
        <taxon>Bifurcata</taxon>
        <taxon>Unidentata</taxon>
        <taxon>Episquamata</taxon>
        <taxon>Toxicofera</taxon>
        <taxon>Serpentes</taxon>
        <taxon>Colubroidea</taxon>
        <taxon>Viperidae</taxon>
        <taxon>Crotalinae</taxon>
        <taxon>Crotalus</taxon>
    </lineage>
</organism>
<dbReference type="SUPFAM" id="SSF54160">
    <property type="entry name" value="Chromo domain-like"/>
    <property type="match status" value="1"/>
</dbReference>
<dbReference type="Gene3D" id="2.40.50.40">
    <property type="match status" value="1"/>
</dbReference>
<evidence type="ECO:0000313" key="4">
    <source>
        <dbReference type="EMBL" id="KAK9395649.1"/>
    </source>
</evidence>
<gene>
    <name evidence="4" type="ORF">NXF25_019010</name>
</gene>
<dbReference type="PROSITE" id="PS50013">
    <property type="entry name" value="CHROMO_2"/>
    <property type="match status" value="1"/>
</dbReference>
<accession>A0AAW1B178</accession>
<dbReference type="Pfam" id="PF24626">
    <property type="entry name" value="SH3_Tf2-1"/>
    <property type="match status" value="1"/>
</dbReference>
<sequence>MAELQAIHRLVQQQLEKAKADYKSFADRLRRDTPLLTVGDRVRLSTRNLPSTWPAKKLDHRYVGPFPIEAVINPVTYRLTLPRSLRPACPLRRAKPPPLEQQDGDSAPKYEVASIQDSHWVKGRCQYLIEWKGYRPEEFTWEDLTTIHASALVTAFHEQFPSQPHPDRQTWGKGPAMQDSVVIPCQPVFPTAESGESEEEVEEAFEGPSGSEGGSDELQDSRFDEEPGPSSRVPDEAQLCGENESDLEDSHLMDMMIDARRCWQLVRADQQQSIQQLQGRRRRH</sequence>
<dbReference type="Proteomes" id="UP001474421">
    <property type="component" value="Unassembled WGS sequence"/>
</dbReference>
<dbReference type="InterPro" id="IPR023780">
    <property type="entry name" value="Chromo_domain"/>
</dbReference>
<evidence type="ECO:0000256" key="2">
    <source>
        <dbReference type="SAM" id="MobiDB-lite"/>
    </source>
</evidence>
<evidence type="ECO:0000256" key="1">
    <source>
        <dbReference type="ARBA" id="ARBA00004123"/>
    </source>
</evidence>
<dbReference type="EMBL" id="JAOTOJ010000009">
    <property type="protein sequence ID" value="KAK9395649.1"/>
    <property type="molecule type" value="Genomic_DNA"/>
</dbReference>
<feature type="compositionally biased region" description="Acidic residues" evidence="2">
    <location>
        <begin position="195"/>
        <end position="205"/>
    </location>
</feature>
<feature type="region of interest" description="Disordered" evidence="2">
    <location>
        <begin position="191"/>
        <end position="248"/>
    </location>
</feature>